<comment type="caution">
    <text evidence="1">The sequence shown here is derived from an EMBL/GenBank/DDBJ whole genome shotgun (WGS) entry which is preliminary data.</text>
</comment>
<accession>A0A835XYK9</accession>
<reference evidence="1" key="1">
    <citation type="journal article" date="2020" name="bioRxiv">
        <title>Comparative genomics of Chlamydomonas.</title>
        <authorList>
            <person name="Craig R.J."/>
            <person name="Hasan A.R."/>
            <person name="Ness R.W."/>
            <person name="Keightley P.D."/>
        </authorList>
    </citation>
    <scope>NUCLEOTIDE SEQUENCE</scope>
    <source>
        <strain evidence="1">CCAP 11/70</strain>
    </source>
</reference>
<protein>
    <submittedName>
        <fullName evidence="1">Uncharacterized protein</fullName>
    </submittedName>
</protein>
<evidence type="ECO:0000313" key="1">
    <source>
        <dbReference type="EMBL" id="KAG2493457.1"/>
    </source>
</evidence>
<keyword evidence="2" id="KW-1185">Reference proteome</keyword>
<evidence type="ECO:0000313" key="2">
    <source>
        <dbReference type="Proteomes" id="UP000612055"/>
    </source>
</evidence>
<dbReference type="EMBL" id="JAEHOE010000037">
    <property type="protein sequence ID" value="KAG2493457.1"/>
    <property type="molecule type" value="Genomic_DNA"/>
</dbReference>
<sequence>MTKVLLKYTIISHDHYRGDPAKRYFELACPDEGVARMLVGELASPLQPSSHCANDSAAFAEYGMFGELDWSLADIAKNVLKGGGWCGMNPAYRPYGRWLKRNRLARRRGHSAPDALGILR</sequence>
<gene>
    <name evidence="1" type="ORF">HYH03_008274</name>
</gene>
<dbReference type="Proteomes" id="UP000612055">
    <property type="component" value="Unassembled WGS sequence"/>
</dbReference>
<name>A0A835XYK9_9CHLO</name>
<organism evidence="1 2">
    <name type="scientific">Edaphochlamys debaryana</name>
    <dbReference type="NCBI Taxonomy" id="47281"/>
    <lineage>
        <taxon>Eukaryota</taxon>
        <taxon>Viridiplantae</taxon>
        <taxon>Chlorophyta</taxon>
        <taxon>core chlorophytes</taxon>
        <taxon>Chlorophyceae</taxon>
        <taxon>CS clade</taxon>
        <taxon>Chlamydomonadales</taxon>
        <taxon>Chlamydomonadales incertae sedis</taxon>
        <taxon>Edaphochlamys</taxon>
    </lineage>
</organism>
<dbReference type="AlphaFoldDB" id="A0A835XYK9"/>
<proteinExistence type="predicted"/>